<dbReference type="AlphaFoldDB" id="A0A0P0XQX6"/>
<evidence type="ECO:0000256" key="1">
    <source>
        <dbReference type="SAM" id="MobiDB-lite"/>
    </source>
</evidence>
<reference evidence="2 3" key="2">
    <citation type="journal article" date="2013" name="Plant Cell Physiol.">
        <title>Rice Annotation Project Database (RAP-DB): an integrative and interactive database for rice genomics.</title>
        <authorList>
            <person name="Sakai H."/>
            <person name="Lee S.S."/>
            <person name="Tanaka T."/>
            <person name="Numa H."/>
            <person name="Kim J."/>
            <person name="Kawahara Y."/>
            <person name="Wakimoto H."/>
            <person name="Yang C.C."/>
            <person name="Iwamoto M."/>
            <person name="Abe T."/>
            <person name="Yamada Y."/>
            <person name="Muto A."/>
            <person name="Inokuchi H."/>
            <person name="Ikemura T."/>
            <person name="Matsumoto T."/>
            <person name="Sasaki T."/>
            <person name="Itoh T."/>
        </authorList>
    </citation>
    <scope>NUCLEOTIDE SEQUENCE [LARGE SCALE GENOMIC DNA]</scope>
    <source>
        <strain evidence="3">cv. Nipponbare</strain>
    </source>
</reference>
<gene>
    <name evidence="2" type="ordered locus">Os09g0563275</name>
    <name evidence="2" type="ORF">OSNPB_090563275</name>
</gene>
<dbReference type="PaxDb" id="39947-A0A0P0XQX6"/>
<reference evidence="2 3" key="3">
    <citation type="journal article" date="2013" name="Rice">
        <title>Improvement of the Oryza sativa Nipponbare reference genome using next generation sequence and optical map data.</title>
        <authorList>
            <person name="Kawahara Y."/>
            <person name="de la Bastide M."/>
            <person name="Hamilton J.P."/>
            <person name="Kanamori H."/>
            <person name="McCombie W.R."/>
            <person name="Ouyang S."/>
            <person name="Schwartz D.C."/>
            <person name="Tanaka T."/>
            <person name="Wu J."/>
            <person name="Zhou S."/>
            <person name="Childs K.L."/>
            <person name="Davidson R.M."/>
            <person name="Lin H."/>
            <person name="Quesada-Ocampo L."/>
            <person name="Vaillancourt B."/>
            <person name="Sakai H."/>
            <person name="Lee S.S."/>
            <person name="Kim J."/>
            <person name="Numa H."/>
            <person name="Itoh T."/>
            <person name="Buell C.R."/>
            <person name="Matsumoto T."/>
        </authorList>
    </citation>
    <scope>NUCLEOTIDE SEQUENCE [LARGE SCALE GENOMIC DNA]</scope>
    <source>
        <strain evidence="3">cv. Nipponbare</strain>
    </source>
</reference>
<dbReference type="Gramene" id="Os09t0563275-00">
    <property type="protein sequence ID" value="Os09t0563275-00"/>
    <property type="gene ID" value="Os09g0563275"/>
</dbReference>
<dbReference type="Proteomes" id="UP000059680">
    <property type="component" value="Chromosome 9"/>
</dbReference>
<evidence type="ECO:0000313" key="2">
    <source>
        <dbReference type="EMBL" id="BAT09422.1"/>
    </source>
</evidence>
<name>A0A0P0XQX6_ORYSJ</name>
<protein>
    <submittedName>
        <fullName evidence="2">Os09g0563275 protein</fullName>
    </submittedName>
</protein>
<dbReference type="EMBL" id="AP014965">
    <property type="protein sequence ID" value="BAT09422.1"/>
    <property type="molecule type" value="Genomic_DNA"/>
</dbReference>
<accession>A0A0P0XQX6</accession>
<keyword evidence="3" id="KW-1185">Reference proteome</keyword>
<proteinExistence type="predicted"/>
<dbReference type="InParanoid" id="A0A0P0XQX6"/>
<sequence>MAALMILPRKKRLQVQDFSHGCLTHQLDLPRNAGFLLADQDQELPLSAQALKHTDQPPGPRQQRLSGSPEHKMWLTGTLGWLSVW</sequence>
<reference evidence="3" key="1">
    <citation type="journal article" date="2005" name="Nature">
        <title>The map-based sequence of the rice genome.</title>
        <authorList>
            <consortium name="International rice genome sequencing project (IRGSP)"/>
            <person name="Matsumoto T."/>
            <person name="Wu J."/>
            <person name="Kanamori H."/>
            <person name="Katayose Y."/>
            <person name="Fujisawa M."/>
            <person name="Namiki N."/>
            <person name="Mizuno H."/>
            <person name="Yamamoto K."/>
            <person name="Antonio B.A."/>
            <person name="Baba T."/>
            <person name="Sakata K."/>
            <person name="Nagamura Y."/>
            <person name="Aoki H."/>
            <person name="Arikawa K."/>
            <person name="Arita K."/>
            <person name="Bito T."/>
            <person name="Chiden Y."/>
            <person name="Fujitsuka N."/>
            <person name="Fukunaka R."/>
            <person name="Hamada M."/>
            <person name="Harada C."/>
            <person name="Hayashi A."/>
            <person name="Hijishita S."/>
            <person name="Honda M."/>
            <person name="Hosokawa S."/>
            <person name="Ichikawa Y."/>
            <person name="Idonuma A."/>
            <person name="Iijima M."/>
            <person name="Ikeda M."/>
            <person name="Ikeno M."/>
            <person name="Ito K."/>
            <person name="Ito S."/>
            <person name="Ito T."/>
            <person name="Ito Y."/>
            <person name="Ito Y."/>
            <person name="Iwabuchi A."/>
            <person name="Kamiya K."/>
            <person name="Karasawa W."/>
            <person name="Kurita K."/>
            <person name="Katagiri S."/>
            <person name="Kikuta A."/>
            <person name="Kobayashi H."/>
            <person name="Kobayashi N."/>
            <person name="Machita K."/>
            <person name="Maehara T."/>
            <person name="Masukawa M."/>
            <person name="Mizubayashi T."/>
            <person name="Mukai Y."/>
            <person name="Nagasaki H."/>
            <person name="Nagata Y."/>
            <person name="Naito S."/>
            <person name="Nakashima M."/>
            <person name="Nakama Y."/>
            <person name="Nakamichi Y."/>
            <person name="Nakamura M."/>
            <person name="Meguro A."/>
            <person name="Negishi M."/>
            <person name="Ohta I."/>
            <person name="Ohta T."/>
            <person name="Okamoto M."/>
            <person name="Ono N."/>
            <person name="Saji S."/>
            <person name="Sakaguchi M."/>
            <person name="Sakai K."/>
            <person name="Shibata M."/>
            <person name="Shimokawa T."/>
            <person name="Song J."/>
            <person name="Takazaki Y."/>
            <person name="Terasawa K."/>
            <person name="Tsugane M."/>
            <person name="Tsuji K."/>
            <person name="Ueda S."/>
            <person name="Waki K."/>
            <person name="Yamagata H."/>
            <person name="Yamamoto M."/>
            <person name="Yamamoto S."/>
            <person name="Yamane H."/>
            <person name="Yoshiki S."/>
            <person name="Yoshihara R."/>
            <person name="Yukawa K."/>
            <person name="Zhong H."/>
            <person name="Yano M."/>
            <person name="Yuan Q."/>
            <person name="Ouyang S."/>
            <person name="Liu J."/>
            <person name="Jones K.M."/>
            <person name="Gansberger K."/>
            <person name="Moffat K."/>
            <person name="Hill J."/>
            <person name="Bera J."/>
            <person name="Fadrosh D."/>
            <person name="Jin S."/>
            <person name="Johri S."/>
            <person name="Kim M."/>
            <person name="Overton L."/>
            <person name="Reardon M."/>
            <person name="Tsitrin T."/>
            <person name="Vuong H."/>
            <person name="Weaver B."/>
            <person name="Ciecko A."/>
            <person name="Tallon L."/>
            <person name="Jackson J."/>
            <person name="Pai G."/>
            <person name="Aken S.V."/>
            <person name="Utterback T."/>
            <person name="Reidmuller S."/>
            <person name="Feldblyum T."/>
            <person name="Hsiao J."/>
            <person name="Zismann V."/>
            <person name="Iobst S."/>
            <person name="de Vazeille A.R."/>
            <person name="Buell C.R."/>
            <person name="Ying K."/>
            <person name="Li Y."/>
            <person name="Lu T."/>
            <person name="Huang Y."/>
            <person name="Zhao Q."/>
            <person name="Feng Q."/>
            <person name="Zhang L."/>
            <person name="Zhu J."/>
            <person name="Weng Q."/>
            <person name="Mu J."/>
            <person name="Lu Y."/>
            <person name="Fan D."/>
            <person name="Liu Y."/>
            <person name="Guan J."/>
            <person name="Zhang Y."/>
            <person name="Yu S."/>
            <person name="Liu X."/>
            <person name="Zhang Y."/>
            <person name="Hong G."/>
            <person name="Han B."/>
            <person name="Choisne N."/>
            <person name="Demange N."/>
            <person name="Orjeda G."/>
            <person name="Samain S."/>
            <person name="Cattolico L."/>
            <person name="Pelletier E."/>
            <person name="Couloux A."/>
            <person name="Segurens B."/>
            <person name="Wincker P."/>
            <person name="D'Hont A."/>
            <person name="Scarpelli C."/>
            <person name="Weissenbach J."/>
            <person name="Salanoubat M."/>
            <person name="Quetier F."/>
            <person name="Yu Y."/>
            <person name="Kim H.R."/>
            <person name="Rambo T."/>
            <person name="Currie J."/>
            <person name="Collura K."/>
            <person name="Luo M."/>
            <person name="Yang T."/>
            <person name="Ammiraju J.S.S."/>
            <person name="Engler F."/>
            <person name="Soderlund C."/>
            <person name="Wing R.A."/>
            <person name="Palmer L.E."/>
            <person name="de la Bastide M."/>
            <person name="Spiegel L."/>
            <person name="Nascimento L."/>
            <person name="Zutavern T."/>
            <person name="O'Shaughnessy A."/>
            <person name="Dike S."/>
            <person name="Dedhia N."/>
            <person name="Preston R."/>
            <person name="Balija V."/>
            <person name="McCombie W.R."/>
            <person name="Chow T."/>
            <person name="Chen H."/>
            <person name="Chung M."/>
            <person name="Chen C."/>
            <person name="Shaw J."/>
            <person name="Wu H."/>
            <person name="Hsiao K."/>
            <person name="Chao Y."/>
            <person name="Chu M."/>
            <person name="Cheng C."/>
            <person name="Hour A."/>
            <person name="Lee P."/>
            <person name="Lin S."/>
            <person name="Lin Y."/>
            <person name="Liou J."/>
            <person name="Liu S."/>
            <person name="Hsing Y."/>
            <person name="Raghuvanshi S."/>
            <person name="Mohanty A."/>
            <person name="Bharti A.K."/>
            <person name="Gaur A."/>
            <person name="Gupta V."/>
            <person name="Kumar D."/>
            <person name="Ravi V."/>
            <person name="Vij S."/>
            <person name="Kapur A."/>
            <person name="Khurana P."/>
            <person name="Khurana P."/>
            <person name="Khurana J.P."/>
            <person name="Tyagi A.K."/>
            <person name="Gaikwad K."/>
            <person name="Singh A."/>
            <person name="Dalal V."/>
            <person name="Srivastava S."/>
            <person name="Dixit A."/>
            <person name="Pal A.K."/>
            <person name="Ghazi I.A."/>
            <person name="Yadav M."/>
            <person name="Pandit A."/>
            <person name="Bhargava A."/>
            <person name="Sureshbabu K."/>
            <person name="Batra K."/>
            <person name="Sharma T.R."/>
            <person name="Mohapatra T."/>
            <person name="Singh N.K."/>
            <person name="Messing J."/>
            <person name="Nelson A.B."/>
            <person name="Fuks G."/>
            <person name="Kavchok S."/>
            <person name="Keizer G."/>
            <person name="Linton E."/>
            <person name="Llaca V."/>
            <person name="Song R."/>
            <person name="Tanyolac B."/>
            <person name="Young S."/>
            <person name="Ho-Il K."/>
            <person name="Hahn J.H."/>
            <person name="Sangsakoo G."/>
            <person name="Vanavichit A."/>
            <person name="de Mattos Luiz.A.T."/>
            <person name="Zimmer P.D."/>
            <person name="Malone G."/>
            <person name="Dellagostin O."/>
            <person name="de Oliveira A.C."/>
            <person name="Bevan M."/>
            <person name="Bancroft I."/>
            <person name="Minx P."/>
            <person name="Cordum H."/>
            <person name="Wilson R."/>
            <person name="Cheng Z."/>
            <person name="Jin W."/>
            <person name="Jiang J."/>
            <person name="Leong S.A."/>
            <person name="Iwama H."/>
            <person name="Gojobori T."/>
            <person name="Itoh T."/>
            <person name="Niimura Y."/>
            <person name="Fujii Y."/>
            <person name="Habara T."/>
            <person name="Sakai H."/>
            <person name="Sato Y."/>
            <person name="Wilson G."/>
            <person name="Kumar K."/>
            <person name="McCouch S."/>
            <person name="Juretic N."/>
            <person name="Hoen D."/>
            <person name="Wright S."/>
            <person name="Bruskiewich R."/>
            <person name="Bureau T."/>
            <person name="Miyao A."/>
            <person name="Hirochika H."/>
            <person name="Nishikawa T."/>
            <person name="Kadowaki K."/>
            <person name="Sugiura M."/>
            <person name="Burr B."/>
            <person name="Sasaki T."/>
        </authorList>
    </citation>
    <scope>NUCLEOTIDE SEQUENCE [LARGE SCALE GENOMIC DNA]</scope>
    <source>
        <strain evidence="3">cv. Nipponbare</strain>
    </source>
</reference>
<evidence type="ECO:0000313" key="3">
    <source>
        <dbReference type="Proteomes" id="UP000059680"/>
    </source>
</evidence>
<feature type="region of interest" description="Disordered" evidence="1">
    <location>
        <begin position="46"/>
        <end position="69"/>
    </location>
</feature>
<organism evidence="2 3">
    <name type="scientific">Oryza sativa subsp. japonica</name>
    <name type="common">Rice</name>
    <dbReference type="NCBI Taxonomy" id="39947"/>
    <lineage>
        <taxon>Eukaryota</taxon>
        <taxon>Viridiplantae</taxon>
        <taxon>Streptophyta</taxon>
        <taxon>Embryophyta</taxon>
        <taxon>Tracheophyta</taxon>
        <taxon>Spermatophyta</taxon>
        <taxon>Magnoliopsida</taxon>
        <taxon>Liliopsida</taxon>
        <taxon>Poales</taxon>
        <taxon>Poaceae</taxon>
        <taxon>BOP clade</taxon>
        <taxon>Oryzoideae</taxon>
        <taxon>Oryzeae</taxon>
        <taxon>Oryzinae</taxon>
        <taxon>Oryza</taxon>
        <taxon>Oryza sativa</taxon>
    </lineage>
</organism>